<comment type="subcellular location">
    <subcellularLocation>
        <location evidence="1">Membrane</location>
        <topology evidence="1">Multi-pass membrane protein</topology>
    </subcellularLocation>
</comment>
<feature type="transmembrane region" description="Helical" evidence="8">
    <location>
        <begin position="825"/>
        <end position="843"/>
    </location>
</feature>
<dbReference type="GO" id="GO:0016020">
    <property type="term" value="C:membrane"/>
    <property type="evidence" value="ECO:0007669"/>
    <property type="project" value="UniProtKB-SubCell"/>
</dbReference>
<evidence type="ECO:0000256" key="8">
    <source>
        <dbReference type="SAM" id="Phobius"/>
    </source>
</evidence>
<name>B4GAX3_DROPE</name>
<evidence type="ECO:0000313" key="10">
    <source>
        <dbReference type="Proteomes" id="UP000008744"/>
    </source>
</evidence>
<dbReference type="eggNOG" id="KOG4331">
    <property type="taxonomic scope" value="Eukaryota"/>
</dbReference>
<dbReference type="HOGENOM" id="CLU_008293_1_0_1"/>
<keyword evidence="3 8" id="KW-0812">Transmembrane</keyword>
<dbReference type="PANTHER" id="PTHR22730:SF1">
    <property type="entry name" value="PROMININ-LIKE PROTEIN"/>
    <property type="match status" value="1"/>
</dbReference>
<evidence type="ECO:0000313" key="9">
    <source>
        <dbReference type="EMBL" id="EDW32075.1"/>
    </source>
</evidence>
<sequence length="917" mass="104068">MIATVHRRWAKTHCLMYGLVLGSLILLVLAQEPDGNEGPTEATTNVEGGDEEGTPSWWRAGYAGHGTTHEQVGQLHWPSAEYTKYKGRTNYTGDLTAPTKTLGFFVNITHSLFELVLTDDPPLPQKYIVLLDDDLVALGPKVNENDWSDLLARYWLLLFFVIFLLAGIILMPCIGVCYCCLCCCRRCKQGCPACTVARDFRRRICCGICLAILILGLCLGAYIAIASNKFLERGFDDTSMTMRSGSEDTCVFLKDVADHITHLFLKNFMELETHLTDLLEKADTHIFLDLMDTSDSNALTELERILDNMPEALIIMRNLDMLEKELRYEGSQYRDCLRGLKRDLYYATSVLCQTSHSRSFHYVHMIPLLGYARCLHYDQIPNTTVYVEGIEEIIEEKYFEIPKRAFARLETVSDKIRKQMSLIIPPLQREIDKGRDVLFKYASKIRSILIIVLISGLVCGCFGLSRTAAGGLGFCSKSTGASCLLMAMILIFIIYSFVTLVGLFYLFIGLVTYEGVCSPTSDNDRNTLFRKLDAELDVNRLLSPAGGDLVLPPMRMSNAIRSCQANESIFHMLRANNLFNVDDLTRLPMFLNEPEKSTKFTDDLSRVYLLTEEEKTLLREMRDGNLSSYHASSYLPFLCLQYTSNSMLDKIHGMGDVAEKALVSDFNYWTYEDGATPDSAGTTKGTYHYYYWNCHVAFHNCRIDAEAYYNQFNDKLTETTFKMKNEVKKISELILYENLDFGESINVLLNGIIRAEKFIQRRGKEYINNLAQNLTDAINSQIRDYIDMIITESNKNVGNCQPLAYIYHRGINYVCERLVNPLNSAWLGLLLCSLLFLPILFVCHRLMCLYLVIYPAATAEDADDGHKCPVCTARPEYTPRPPGSDFPVGLGRPPRHLQQLQPALAEMHVENSKRKRE</sequence>
<gene>
    <name evidence="9" type="primary">Dper\GL11454</name>
    <name evidence="9" type="ORF">Dper_GL11454</name>
</gene>
<keyword evidence="10" id="KW-1185">Reference proteome</keyword>
<proteinExistence type="inferred from homology"/>
<feature type="region of interest" description="Disordered" evidence="7">
    <location>
        <begin position="33"/>
        <end position="53"/>
    </location>
</feature>
<evidence type="ECO:0000256" key="7">
    <source>
        <dbReference type="SAM" id="MobiDB-lite"/>
    </source>
</evidence>
<dbReference type="EMBL" id="CH479181">
    <property type="protein sequence ID" value="EDW32075.1"/>
    <property type="molecule type" value="Genomic_DNA"/>
</dbReference>
<dbReference type="Pfam" id="PF05478">
    <property type="entry name" value="Prominin"/>
    <property type="match status" value="2"/>
</dbReference>
<protein>
    <submittedName>
        <fullName evidence="9">GL11454</fullName>
    </submittedName>
</protein>
<keyword evidence="5 8" id="KW-0472">Membrane</keyword>
<feature type="transmembrane region" description="Helical" evidence="8">
    <location>
        <begin position="12"/>
        <end position="30"/>
    </location>
</feature>
<accession>B4GAX3</accession>
<feature type="transmembrane region" description="Helical" evidence="8">
    <location>
        <begin position="154"/>
        <end position="183"/>
    </location>
</feature>
<evidence type="ECO:0000256" key="1">
    <source>
        <dbReference type="ARBA" id="ARBA00004141"/>
    </source>
</evidence>
<feature type="transmembrane region" description="Helical" evidence="8">
    <location>
        <begin position="445"/>
        <end position="464"/>
    </location>
</feature>
<feature type="transmembrane region" description="Helical" evidence="8">
    <location>
        <begin position="204"/>
        <end position="225"/>
    </location>
</feature>
<evidence type="ECO:0000256" key="2">
    <source>
        <dbReference type="ARBA" id="ARBA00006058"/>
    </source>
</evidence>
<dbReference type="OMA" id="LKQYWAI"/>
<reference evidence="9 10" key="1">
    <citation type="journal article" date="2007" name="Nature">
        <title>Evolution of genes and genomes on the Drosophila phylogeny.</title>
        <authorList>
            <consortium name="Drosophila 12 Genomes Consortium"/>
            <person name="Clark A.G."/>
            <person name="Eisen M.B."/>
            <person name="Smith D.R."/>
            <person name="Bergman C.M."/>
            <person name="Oliver B."/>
            <person name="Markow T.A."/>
            <person name="Kaufman T.C."/>
            <person name="Kellis M."/>
            <person name="Gelbart W."/>
            <person name="Iyer V.N."/>
            <person name="Pollard D.A."/>
            <person name="Sackton T.B."/>
            <person name="Larracuente A.M."/>
            <person name="Singh N.D."/>
            <person name="Abad J.P."/>
            <person name="Abt D.N."/>
            <person name="Adryan B."/>
            <person name="Aguade M."/>
            <person name="Akashi H."/>
            <person name="Anderson W.W."/>
            <person name="Aquadro C.F."/>
            <person name="Ardell D.H."/>
            <person name="Arguello R."/>
            <person name="Artieri C.G."/>
            <person name="Barbash D.A."/>
            <person name="Barker D."/>
            <person name="Barsanti P."/>
            <person name="Batterham P."/>
            <person name="Batzoglou S."/>
            <person name="Begun D."/>
            <person name="Bhutkar A."/>
            <person name="Blanco E."/>
            <person name="Bosak S.A."/>
            <person name="Bradley R.K."/>
            <person name="Brand A.D."/>
            <person name="Brent M.R."/>
            <person name="Brooks A.N."/>
            <person name="Brown R.H."/>
            <person name="Butlin R.K."/>
            <person name="Caggese C."/>
            <person name="Calvi B.R."/>
            <person name="Bernardo de Carvalho A."/>
            <person name="Caspi A."/>
            <person name="Castrezana S."/>
            <person name="Celniker S.E."/>
            <person name="Chang J.L."/>
            <person name="Chapple C."/>
            <person name="Chatterji S."/>
            <person name="Chinwalla A."/>
            <person name="Civetta A."/>
            <person name="Clifton S.W."/>
            <person name="Comeron J.M."/>
            <person name="Costello J.C."/>
            <person name="Coyne J.A."/>
            <person name="Daub J."/>
            <person name="David R.G."/>
            <person name="Delcher A.L."/>
            <person name="Delehaunty K."/>
            <person name="Do C.B."/>
            <person name="Ebling H."/>
            <person name="Edwards K."/>
            <person name="Eickbush T."/>
            <person name="Evans J.D."/>
            <person name="Filipski A."/>
            <person name="Findeiss S."/>
            <person name="Freyhult E."/>
            <person name="Fulton L."/>
            <person name="Fulton R."/>
            <person name="Garcia A.C."/>
            <person name="Gardiner A."/>
            <person name="Garfield D.A."/>
            <person name="Garvin B.E."/>
            <person name="Gibson G."/>
            <person name="Gilbert D."/>
            <person name="Gnerre S."/>
            <person name="Godfrey J."/>
            <person name="Good R."/>
            <person name="Gotea V."/>
            <person name="Gravely B."/>
            <person name="Greenberg A.J."/>
            <person name="Griffiths-Jones S."/>
            <person name="Gross S."/>
            <person name="Guigo R."/>
            <person name="Gustafson E.A."/>
            <person name="Haerty W."/>
            <person name="Hahn M.W."/>
            <person name="Halligan D.L."/>
            <person name="Halpern A.L."/>
            <person name="Halter G.M."/>
            <person name="Han M.V."/>
            <person name="Heger A."/>
            <person name="Hillier L."/>
            <person name="Hinrichs A.S."/>
            <person name="Holmes I."/>
            <person name="Hoskins R.A."/>
            <person name="Hubisz M.J."/>
            <person name="Hultmark D."/>
            <person name="Huntley M.A."/>
            <person name="Jaffe D.B."/>
            <person name="Jagadeeshan S."/>
            <person name="Jeck W.R."/>
            <person name="Johnson J."/>
            <person name="Jones C.D."/>
            <person name="Jordan W.C."/>
            <person name="Karpen G.H."/>
            <person name="Kataoka E."/>
            <person name="Keightley P.D."/>
            <person name="Kheradpour P."/>
            <person name="Kirkness E.F."/>
            <person name="Koerich L.B."/>
            <person name="Kristiansen K."/>
            <person name="Kudrna D."/>
            <person name="Kulathinal R.J."/>
            <person name="Kumar S."/>
            <person name="Kwok R."/>
            <person name="Lander E."/>
            <person name="Langley C.H."/>
            <person name="Lapoint R."/>
            <person name="Lazzaro B.P."/>
            <person name="Lee S.J."/>
            <person name="Levesque L."/>
            <person name="Li R."/>
            <person name="Lin C.F."/>
            <person name="Lin M.F."/>
            <person name="Lindblad-Toh K."/>
            <person name="Llopart A."/>
            <person name="Long M."/>
            <person name="Low L."/>
            <person name="Lozovsky E."/>
            <person name="Lu J."/>
            <person name="Luo M."/>
            <person name="Machado C.A."/>
            <person name="Makalowski W."/>
            <person name="Marzo M."/>
            <person name="Matsuda M."/>
            <person name="Matzkin L."/>
            <person name="McAllister B."/>
            <person name="McBride C.S."/>
            <person name="McKernan B."/>
            <person name="McKernan K."/>
            <person name="Mendez-Lago M."/>
            <person name="Minx P."/>
            <person name="Mollenhauer M.U."/>
            <person name="Montooth K."/>
            <person name="Mount S.M."/>
            <person name="Mu X."/>
            <person name="Myers E."/>
            <person name="Negre B."/>
            <person name="Newfeld S."/>
            <person name="Nielsen R."/>
            <person name="Noor M.A."/>
            <person name="O'Grady P."/>
            <person name="Pachter L."/>
            <person name="Papaceit M."/>
            <person name="Parisi M.J."/>
            <person name="Parisi M."/>
            <person name="Parts L."/>
            <person name="Pedersen J.S."/>
            <person name="Pesole G."/>
            <person name="Phillippy A.M."/>
            <person name="Ponting C.P."/>
            <person name="Pop M."/>
            <person name="Porcelli D."/>
            <person name="Powell J.R."/>
            <person name="Prohaska S."/>
            <person name="Pruitt K."/>
            <person name="Puig M."/>
            <person name="Quesneville H."/>
            <person name="Ram K.R."/>
            <person name="Rand D."/>
            <person name="Rasmussen M.D."/>
            <person name="Reed L.K."/>
            <person name="Reenan R."/>
            <person name="Reily A."/>
            <person name="Remington K.A."/>
            <person name="Rieger T.T."/>
            <person name="Ritchie M.G."/>
            <person name="Robin C."/>
            <person name="Rogers Y.H."/>
            <person name="Rohde C."/>
            <person name="Rozas J."/>
            <person name="Rubenfield M.J."/>
            <person name="Ruiz A."/>
            <person name="Russo S."/>
            <person name="Salzberg S.L."/>
            <person name="Sanchez-Gracia A."/>
            <person name="Saranga D.J."/>
            <person name="Sato H."/>
            <person name="Schaeffer S.W."/>
            <person name="Schatz M.C."/>
            <person name="Schlenke T."/>
            <person name="Schwartz R."/>
            <person name="Segarra C."/>
            <person name="Singh R.S."/>
            <person name="Sirot L."/>
            <person name="Sirota M."/>
            <person name="Sisneros N.B."/>
            <person name="Smith C.D."/>
            <person name="Smith T.F."/>
            <person name="Spieth J."/>
            <person name="Stage D.E."/>
            <person name="Stark A."/>
            <person name="Stephan W."/>
            <person name="Strausberg R.L."/>
            <person name="Strempel S."/>
            <person name="Sturgill D."/>
            <person name="Sutton G."/>
            <person name="Sutton G.G."/>
            <person name="Tao W."/>
            <person name="Teichmann S."/>
            <person name="Tobari Y.N."/>
            <person name="Tomimura Y."/>
            <person name="Tsolas J.M."/>
            <person name="Valente V.L."/>
            <person name="Venter E."/>
            <person name="Venter J.C."/>
            <person name="Vicario S."/>
            <person name="Vieira F.G."/>
            <person name="Vilella A.J."/>
            <person name="Villasante A."/>
            <person name="Walenz B."/>
            <person name="Wang J."/>
            <person name="Wasserman M."/>
            <person name="Watts T."/>
            <person name="Wilson D."/>
            <person name="Wilson R.K."/>
            <person name="Wing R.A."/>
            <person name="Wolfner M.F."/>
            <person name="Wong A."/>
            <person name="Wong G.K."/>
            <person name="Wu C.I."/>
            <person name="Wu G."/>
            <person name="Yamamoto D."/>
            <person name="Yang H.P."/>
            <person name="Yang S.P."/>
            <person name="Yorke J.A."/>
            <person name="Yoshida K."/>
            <person name="Zdobnov E."/>
            <person name="Zhang P."/>
            <person name="Zhang Y."/>
            <person name="Zimin A.V."/>
            <person name="Baldwin J."/>
            <person name="Abdouelleil A."/>
            <person name="Abdulkadir J."/>
            <person name="Abebe A."/>
            <person name="Abera B."/>
            <person name="Abreu J."/>
            <person name="Acer S.C."/>
            <person name="Aftuck L."/>
            <person name="Alexander A."/>
            <person name="An P."/>
            <person name="Anderson E."/>
            <person name="Anderson S."/>
            <person name="Arachi H."/>
            <person name="Azer M."/>
            <person name="Bachantsang P."/>
            <person name="Barry A."/>
            <person name="Bayul T."/>
            <person name="Berlin A."/>
            <person name="Bessette D."/>
            <person name="Bloom T."/>
            <person name="Blye J."/>
            <person name="Boguslavskiy L."/>
            <person name="Bonnet C."/>
            <person name="Boukhgalter B."/>
            <person name="Bourzgui I."/>
            <person name="Brown A."/>
            <person name="Cahill P."/>
            <person name="Channer S."/>
            <person name="Cheshatsang Y."/>
            <person name="Chuda L."/>
            <person name="Citroen M."/>
            <person name="Collymore A."/>
            <person name="Cooke P."/>
            <person name="Costello M."/>
            <person name="D'Aco K."/>
            <person name="Daza R."/>
            <person name="De Haan G."/>
            <person name="DeGray S."/>
            <person name="DeMaso C."/>
            <person name="Dhargay N."/>
            <person name="Dooley K."/>
            <person name="Dooley E."/>
            <person name="Doricent M."/>
            <person name="Dorje P."/>
            <person name="Dorjee K."/>
            <person name="Dupes A."/>
            <person name="Elong R."/>
            <person name="Falk J."/>
            <person name="Farina A."/>
            <person name="Faro S."/>
            <person name="Ferguson D."/>
            <person name="Fisher S."/>
            <person name="Foley C.D."/>
            <person name="Franke A."/>
            <person name="Friedrich D."/>
            <person name="Gadbois L."/>
            <person name="Gearin G."/>
            <person name="Gearin C.R."/>
            <person name="Giannoukos G."/>
            <person name="Goode T."/>
            <person name="Graham J."/>
            <person name="Grandbois E."/>
            <person name="Grewal S."/>
            <person name="Gyaltsen K."/>
            <person name="Hafez N."/>
            <person name="Hagos B."/>
            <person name="Hall J."/>
            <person name="Henson C."/>
            <person name="Hollinger A."/>
            <person name="Honan T."/>
            <person name="Huard M.D."/>
            <person name="Hughes L."/>
            <person name="Hurhula B."/>
            <person name="Husby M.E."/>
            <person name="Kamat A."/>
            <person name="Kanga B."/>
            <person name="Kashin S."/>
            <person name="Khazanovich D."/>
            <person name="Kisner P."/>
            <person name="Lance K."/>
            <person name="Lara M."/>
            <person name="Lee W."/>
            <person name="Lennon N."/>
            <person name="Letendre F."/>
            <person name="LeVine R."/>
            <person name="Lipovsky A."/>
            <person name="Liu X."/>
            <person name="Liu J."/>
            <person name="Liu S."/>
            <person name="Lokyitsang T."/>
            <person name="Lokyitsang Y."/>
            <person name="Lubonja R."/>
            <person name="Lui A."/>
            <person name="MacDonald P."/>
            <person name="Magnisalis V."/>
            <person name="Maru K."/>
            <person name="Matthews C."/>
            <person name="McCusker W."/>
            <person name="McDonough S."/>
            <person name="Mehta T."/>
            <person name="Meldrim J."/>
            <person name="Meneus L."/>
            <person name="Mihai O."/>
            <person name="Mihalev A."/>
            <person name="Mihova T."/>
            <person name="Mittelman R."/>
            <person name="Mlenga V."/>
            <person name="Montmayeur A."/>
            <person name="Mulrain L."/>
            <person name="Navidi A."/>
            <person name="Naylor J."/>
            <person name="Negash T."/>
            <person name="Nguyen T."/>
            <person name="Nguyen N."/>
            <person name="Nicol R."/>
            <person name="Norbu C."/>
            <person name="Norbu N."/>
            <person name="Novod N."/>
            <person name="O'Neill B."/>
            <person name="Osman S."/>
            <person name="Markiewicz E."/>
            <person name="Oyono O.L."/>
            <person name="Patti C."/>
            <person name="Phunkhang P."/>
            <person name="Pierre F."/>
            <person name="Priest M."/>
            <person name="Raghuraman S."/>
            <person name="Rege F."/>
            <person name="Reyes R."/>
            <person name="Rise C."/>
            <person name="Rogov P."/>
            <person name="Ross K."/>
            <person name="Ryan E."/>
            <person name="Settipalli S."/>
            <person name="Shea T."/>
            <person name="Sherpa N."/>
            <person name="Shi L."/>
            <person name="Shih D."/>
            <person name="Sparrow T."/>
            <person name="Spaulding J."/>
            <person name="Stalker J."/>
            <person name="Stange-Thomann N."/>
            <person name="Stavropoulos S."/>
            <person name="Stone C."/>
            <person name="Strader C."/>
            <person name="Tesfaye S."/>
            <person name="Thomson T."/>
            <person name="Thoulutsang Y."/>
            <person name="Thoulutsang D."/>
            <person name="Topham K."/>
            <person name="Topping I."/>
            <person name="Tsamla T."/>
            <person name="Vassiliev H."/>
            <person name="Vo A."/>
            <person name="Wangchuk T."/>
            <person name="Wangdi T."/>
            <person name="Weiand M."/>
            <person name="Wilkinson J."/>
            <person name="Wilson A."/>
            <person name="Yadav S."/>
            <person name="Young G."/>
            <person name="Yu Q."/>
            <person name="Zembek L."/>
            <person name="Zhong D."/>
            <person name="Zimmer A."/>
            <person name="Zwirko Z."/>
            <person name="Jaffe D.B."/>
            <person name="Alvarez P."/>
            <person name="Brockman W."/>
            <person name="Butler J."/>
            <person name="Chin C."/>
            <person name="Gnerre S."/>
            <person name="Grabherr M."/>
            <person name="Kleber M."/>
            <person name="Mauceli E."/>
            <person name="MacCallum I."/>
        </authorList>
    </citation>
    <scope>NUCLEOTIDE SEQUENCE [LARGE SCALE GENOMIC DNA]</scope>
    <source>
        <strain evidence="10">MSH-3 / Tucson 14011-0111.49</strain>
    </source>
</reference>
<comment type="similarity">
    <text evidence="2">Belongs to the prominin family.</text>
</comment>
<keyword evidence="6" id="KW-0325">Glycoprotein</keyword>
<keyword evidence="4 8" id="KW-1133">Transmembrane helix</keyword>
<evidence type="ECO:0000256" key="4">
    <source>
        <dbReference type="ARBA" id="ARBA00022989"/>
    </source>
</evidence>
<dbReference type="OrthoDB" id="6229420at2759"/>
<dbReference type="PANTHER" id="PTHR22730">
    <property type="entry name" value="PROMININ PROM PROTEIN"/>
    <property type="match status" value="1"/>
</dbReference>
<evidence type="ECO:0000256" key="5">
    <source>
        <dbReference type="ARBA" id="ARBA00023136"/>
    </source>
</evidence>
<evidence type="ECO:0000256" key="6">
    <source>
        <dbReference type="ARBA" id="ARBA00023180"/>
    </source>
</evidence>
<dbReference type="Proteomes" id="UP000008744">
    <property type="component" value="Unassembled WGS sequence"/>
</dbReference>
<dbReference type="PhylomeDB" id="B4GAX3"/>
<feature type="transmembrane region" description="Helical" evidence="8">
    <location>
        <begin position="484"/>
        <end position="508"/>
    </location>
</feature>
<organism evidence="10">
    <name type="scientific">Drosophila persimilis</name>
    <name type="common">Fruit fly</name>
    <dbReference type="NCBI Taxonomy" id="7234"/>
    <lineage>
        <taxon>Eukaryota</taxon>
        <taxon>Metazoa</taxon>
        <taxon>Ecdysozoa</taxon>
        <taxon>Arthropoda</taxon>
        <taxon>Hexapoda</taxon>
        <taxon>Insecta</taxon>
        <taxon>Pterygota</taxon>
        <taxon>Neoptera</taxon>
        <taxon>Endopterygota</taxon>
        <taxon>Diptera</taxon>
        <taxon>Brachycera</taxon>
        <taxon>Muscomorpha</taxon>
        <taxon>Ephydroidea</taxon>
        <taxon>Drosophilidae</taxon>
        <taxon>Drosophila</taxon>
        <taxon>Sophophora</taxon>
    </lineage>
</organism>
<dbReference type="InterPro" id="IPR008795">
    <property type="entry name" value="Prominin"/>
</dbReference>
<dbReference type="AlphaFoldDB" id="B4GAX3"/>
<evidence type="ECO:0000256" key="3">
    <source>
        <dbReference type="ARBA" id="ARBA00022692"/>
    </source>
</evidence>